<evidence type="ECO:0000313" key="2">
    <source>
        <dbReference type="Proteomes" id="UP000011873"/>
    </source>
</evidence>
<protein>
    <submittedName>
        <fullName evidence="1">Uncharacterized protein</fullName>
    </submittedName>
</protein>
<dbReference type="AlphaFoldDB" id="M6BVX3"/>
<sequence>MENGWAITSSQFNLEGIGFRFFLNVYIIKGKFLITRLKIQIFV</sequence>
<organism evidence="1 2">
    <name type="scientific">Leptospira borgpetersenii serovar Hardjo-bovis str. Sponselee</name>
    <dbReference type="NCBI Taxonomy" id="1303729"/>
    <lineage>
        <taxon>Bacteria</taxon>
        <taxon>Pseudomonadati</taxon>
        <taxon>Spirochaetota</taxon>
        <taxon>Spirochaetia</taxon>
        <taxon>Leptospirales</taxon>
        <taxon>Leptospiraceae</taxon>
        <taxon>Leptospira</taxon>
    </lineage>
</organism>
<name>M6BVX3_LEPBO</name>
<evidence type="ECO:0000313" key="1">
    <source>
        <dbReference type="EMBL" id="EMJ80523.1"/>
    </source>
</evidence>
<accession>M6BVX3</accession>
<gene>
    <name evidence="1" type="ORF">LEP1GSC016_3269</name>
</gene>
<dbReference type="PATRIC" id="fig|1218567.3.peg.2746"/>
<dbReference type="EMBL" id="ANMU01000105">
    <property type="protein sequence ID" value="EMJ80523.1"/>
    <property type="molecule type" value="Genomic_DNA"/>
</dbReference>
<reference evidence="1 2" key="1">
    <citation type="submission" date="2013-01" db="EMBL/GenBank/DDBJ databases">
        <authorList>
            <person name="Harkins D.M."/>
            <person name="Durkin A.S."/>
            <person name="Brinkac L.M."/>
            <person name="Haft D.H."/>
            <person name="Selengut J.D."/>
            <person name="Sanka R."/>
            <person name="DePew J."/>
            <person name="Purushe J."/>
            <person name="Galloway R.L."/>
            <person name="Vinetz J.M."/>
            <person name="Sutton G.G."/>
            <person name="Nierman W.C."/>
            <person name="Fouts D.E."/>
        </authorList>
    </citation>
    <scope>NUCLEOTIDE SEQUENCE [LARGE SCALE GENOMIC DNA]</scope>
    <source>
        <strain evidence="1 2">Sponselee CDC</strain>
    </source>
</reference>
<comment type="caution">
    <text evidence="1">The sequence shown here is derived from an EMBL/GenBank/DDBJ whole genome shotgun (WGS) entry which is preliminary data.</text>
</comment>
<proteinExistence type="predicted"/>
<dbReference type="Proteomes" id="UP000011873">
    <property type="component" value="Unassembled WGS sequence"/>
</dbReference>